<protein>
    <submittedName>
        <fullName evidence="4">PEPxxWA-CTERM sorting domain-containing protein</fullName>
    </submittedName>
</protein>
<evidence type="ECO:0000259" key="2">
    <source>
        <dbReference type="Pfam" id="PF07589"/>
    </source>
</evidence>
<keyword evidence="1" id="KW-0732">Signal</keyword>
<dbReference type="Proteomes" id="UP000622638">
    <property type="component" value="Unassembled WGS sequence"/>
</dbReference>
<evidence type="ECO:0000313" key="3">
    <source>
        <dbReference type="EMBL" id="GGC20476.1"/>
    </source>
</evidence>
<evidence type="ECO:0000313" key="6">
    <source>
        <dbReference type="Proteomes" id="UP000622638"/>
    </source>
</evidence>
<reference evidence="3" key="1">
    <citation type="journal article" date="2014" name="Int. J. Syst. Evol. Microbiol.">
        <title>Complete genome of a new Firmicutes species belonging to the dominant human colonic microbiota ('Ruminococcus bicirculans') reveals two chromosomes and a selective capacity to utilize plant glucans.</title>
        <authorList>
            <consortium name="NISC Comparative Sequencing Program"/>
            <person name="Wegmann U."/>
            <person name="Louis P."/>
            <person name="Goesmann A."/>
            <person name="Henrissat B."/>
            <person name="Duncan S.H."/>
            <person name="Flint H.J."/>
        </authorList>
    </citation>
    <scope>NUCLEOTIDE SEQUENCE</scope>
    <source>
        <strain evidence="3">CGMCC 1.15931</strain>
    </source>
</reference>
<dbReference type="AlphaFoldDB" id="A0A6I3T0U3"/>
<organism evidence="4 5">
    <name type="scientific">Pseudoduganella buxea</name>
    <dbReference type="NCBI Taxonomy" id="1949069"/>
    <lineage>
        <taxon>Bacteria</taxon>
        <taxon>Pseudomonadati</taxon>
        <taxon>Pseudomonadota</taxon>
        <taxon>Betaproteobacteria</taxon>
        <taxon>Burkholderiales</taxon>
        <taxon>Oxalobacteraceae</taxon>
        <taxon>Telluria group</taxon>
        <taxon>Pseudoduganella</taxon>
    </lineage>
</organism>
<sequence>MRFFRKTAAAILCVAAVCTAHADSLDSHIYFHNDVIYHSIILEQASNLTVWTDSWLNGRNFDPIVAVWRNGNLLGQNDDNSSIAPGQTALDSGLRLYGLNAGTYLFTIGMYSNFANGATLGQGFRYDGQAPQAVSIGPFVRLNWDSAPVSSVPEPSTWAMLAAGLMLAGAAARRQRR</sequence>
<dbReference type="EMBL" id="BMKG01000028">
    <property type="protein sequence ID" value="GGC20476.1"/>
    <property type="molecule type" value="Genomic_DNA"/>
</dbReference>
<feature type="chain" id="PRO_5026268073" evidence="1">
    <location>
        <begin position="23"/>
        <end position="177"/>
    </location>
</feature>
<reference evidence="3" key="4">
    <citation type="submission" date="2024-05" db="EMBL/GenBank/DDBJ databases">
        <authorList>
            <person name="Sun Q."/>
            <person name="Zhou Y."/>
        </authorList>
    </citation>
    <scope>NUCLEOTIDE SEQUENCE</scope>
    <source>
        <strain evidence="3">CGMCC 1.15931</strain>
    </source>
</reference>
<reference evidence="6" key="2">
    <citation type="journal article" date="2019" name="Int. J. Syst. Evol. Microbiol.">
        <title>The Global Catalogue of Microorganisms (GCM) 10K type strain sequencing project: providing services to taxonomists for standard genome sequencing and annotation.</title>
        <authorList>
            <consortium name="The Broad Institute Genomics Platform"/>
            <consortium name="The Broad Institute Genome Sequencing Center for Infectious Disease"/>
            <person name="Wu L."/>
            <person name="Ma J."/>
        </authorList>
    </citation>
    <scope>NUCLEOTIDE SEQUENCE [LARGE SCALE GENOMIC DNA]</scope>
    <source>
        <strain evidence="6">CGMCC 1.15931</strain>
    </source>
</reference>
<evidence type="ECO:0000313" key="5">
    <source>
        <dbReference type="Proteomes" id="UP000430634"/>
    </source>
</evidence>
<accession>A0A6I3T0U3</accession>
<gene>
    <name evidence="3" type="ORF">GCM10011572_47350</name>
    <name evidence="4" type="ORF">GM672_19755</name>
</gene>
<dbReference type="OrthoDB" id="6365843at2"/>
<feature type="domain" description="Ice-binding protein C-terminal" evidence="2">
    <location>
        <begin position="151"/>
        <end position="176"/>
    </location>
</feature>
<dbReference type="EMBL" id="WNKZ01000067">
    <property type="protein sequence ID" value="MTV54969.1"/>
    <property type="molecule type" value="Genomic_DNA"/>
</dbReference>
<feature type="signal peptide" evidence="1">
    <location>
        <begin position="1"/>
        <end position="22"/>
    </location>
</feature>
<dbReference type="NCBIfam" id="TIGR02595">
    <property type="entry name" value="PEP_CTERM"/>
    <property type="match status" value="1"/>
</dbReference>
<reference evidence="4 5" key="3">
    <citation type="submission" date="2019-11" db="EMBL/GenBank/DDBJ databases">
        <title>Type strains purchased from KCTC, JCM and DSMZ.</title>
        <authorList>
            <person name="Lu H."/>
        </authorList>
    </citation>
    <scope>NUCLEOTIDE SEQUENCE [LARGE SCALE GENOMIC DNA]</scope>
    <source>
        <strain evidence="4 5">KCTC 52429</strain>
    </source>
</reference>
<dbReference type="Proteomes" id="UP000430634">
    <property type="component" value="Unassembled WGS sequence"/>
</dbReference>
<dbReference type="RefSeq" id="WP_155472250.1">
    <property type="nucleotide sequence ID" value="NZ_BMKG01000028.1"/>
</dbReference>
<dbReference type="NCBIfam" id="NF038127">
    <property type="entry name" value="FDP_fam"/>
    <property type="match status" value="1"/>
</dbReference>
<dbReference type="NCBIfam" id="NF035944">
    <property type="entry name" value="PEPxxWA-CTERM"/>
    <property type="match status" value="1"/>
</dbReference>
<evidence type="ECO:0000256" key="1">
    <source>
        <dbReference type="SAM" id="SignalP"/>
    </source>
</evidence>
<keyword evidence="6" id="KW-1185">Reference proteome</keyword>
<dbReference type="InterPro" id="IPR013424">
    <property type="entry name" value="Ice-binding_C"/>
</dbReference>
<comment type="caution">
    <text evidence="4">The sequence shown here is derived from an EMBL/GenBank/DDBJ whole genome shotgun (WGS) entry which is preliminary data.</text>
</comment>
<name>A0A6I3T0U3_9BURK</name>
<dbReference type="Pfam" id="PF07589">
    <property type="entry name" value="PEP-CTERM"/>
    <property type="match status" value="1"/>
</dbReference>
<evidence type="ECO:0000313" key="4">
    <source>
        <dbReference type="EMBL" id="MTV54969.1"/>
    </source>
</evidence>
<proteinExistence type="predicted"/>